<feature type="compositionally biased region" description="Acidic residues" evidence="1">
    <location>
        <begin position="36"/>
        <end position="55"/>
    </location>
</feature>
<feature type="compositionally biased region" description="Low complexity" evidence="1">
    <location>
        <begin position="56"/>
        <end position="66"/>
    </location>
</feature>
<gene>
    <name evidence="2" type="ORF">OBRU01_23026</name>
</gene>
<comment type="caution">
    <text evidence="2">The sequence shown here is derived from an EMBL/GenBank/DDBJ whole genome shotgun (WGS) entry which is preliminary data.</text>
</comment>
<dbReference type="Proteomes" id="UP000037510">
    <property type="component" value="Unassembled WGS sequence"/>
</dbReference>
<feature type="compositionally biased region" description="Polar residues" evidence="1">
    <location>
        <begin position="67"/>
        <end position="78"/>
    </location>
</feature>
<evidence type="ECO:0000313" key="3">
    <source>
        <dbReference type="Proteomes" id="UP000037510"/>
    </source>
</evidence>
<feature type="region of interest" description="Disordered" evidence="1">
    <location>
        <begin position="241"/>
        <end position="345"/>
    </location>
</feature>
<keyword evidence="3" id="KW-1185">Reference proteome</keyword>
<feature type="region of interest" description="Disordered" evidence="1">
    <location>
        <begin position="15"/>
        <end position="130"/>
    </location>
</feature>
<accession>A0A0L7KPN3</accession>
<evidence type="ECO:0000256" key="1">
    <source>
        <dbReference type="SAM" id="MobiDB-lite"/>
    </source>
</evidence>
<organism evidence="2 3">
    <name type="scientific">Operophtera brumata</name>
    <name type="common">Winter moth</name>
    <name type="synonym">Phalaena brumata</name>
    <dbReference type="NCBI Taxonomy" id="104452"/>
    <lineage>
        <taxon>Eukaryota</taxon>
        <taxon>Metazoa</taxon>
        <taxon>Ecdysozoa</taxon>
        <taxon>Arthropoda</taxon>
        <taxon>Hexapoda</taxon>
        <taxon>Insecta</taxon>
        <taxon>Pterygota</taxon>
        <taxon>Neoptera</taxon>
        <taxon>Endopterygota</taxon>
        <taxon>Lepidoptera</taxon>
        <taxon>Glossata</taxon>
        <taxon>Ditrysia</taxon>
        <taxon>Geometroidea</taxon>
        <taxon>Geometridae</taxon>
        <taxon>Larentiinae</taxon>
        <taxon>Operophtera</taxon>
    </lineage>
</organism>
<name>A0A0L7KPN3_OPEBR</name>
<feature type="compositionally biased region" description="Low complexity" evidence="1">
    <location>
        <begin position="117"/>
        <end position="126"/>
    </location>
</feature>
<feature type="region of interest" description="Disordered" evidence="1">
    <location>
        <begin position="188"/>
        <end position="214"/>
    </location>
</feature>
<dbReference type="AlphaFoldDB" id="A0A0L7KPN3"/>
<evidence type="ECO:0000313" key="2">
    <source>
        <dbReference type="EMBL" id="KOB65237.1"/>
    </source>
</evidence>
<feature type="compositionally biased region" description="Basic and acidic residues" evidence="1">
    <location>
        <begin position="95"/>
        <end position="116"/>
    </location>
</feature>
<dbReference type="EMBL" id="JTDY01007398">
    <property type="protein sequence ID" value="KOB65237.1"/>
    <property type="molecule type" value="Genomic_DNA"/>
</dbReference>
<proteinExistence type="predicted"/>
<feature type="compositionally biased region" description="Basic and acidic residues" evidence="1">
    <location>
        <begin position="289"/>
        <end position="315"/>
    </location>
</feature>
<feature type="compositionally biased region" description="Basic and acidic residues" evidence="1">
    <location>
        <begin position="336"/>
        <end position="345"/>
    </location>
</feature>
<sequence>MEAVKLPCAGQWLKVRDGDSLGSPLLASWDGPDSSAVEEEEEDQASDAEAEDDVSEASAESVASQATVTPETVSSSSAPAGRVVNKQHSPLRSSASERTDSEKDRDSAWDKDRSESRASSSTSAATLTNTKESCNRRLLRSDLSLTSHPEMEIDYYDYEVNNAGSVPGSYLGMDPAFLEILPKELLPDPGSNTESPEEAHPASTLKRNDNRFNHSNESIKSFRKDRGNIIHPFNFSISDLQNTPRLSRRNRKKKPESPLGIPMRDLSLTRSPVKIHRSKNDDNASTLKRINDNARETEDTDKLKSSDFADIKFADENSDSSNDMKFADDSSPDSNRISDRYNIKV</sequence>
<protein>
    <submittedName>
        <fullName evidence="2">Uncharacterized protein</fullName>
    </submittedName>
</protein>
<reference evidence="2 3" key="1">
    <citation type="journal article" date="2015" name="Genome Biol. Evol.">
        <title>The genome of winter moth (Operophtera brumata) provides a genomic perspective on sexual dimorphism and phenology.</title>
        <authorList>
            <person name="Derks M.F."/>
            <person name="Smit S."/>
            <person name="Salis L."/>
            <person name="Schijlen E."/>
            <person name="Bossers A."/>
            <person name="Mateman C."/>
            <person name="Pijl A.S."/>
            <person name="de Ridder D."/>
            <person name="Groenen M.A."/>
            <person name="Visser M.E."/>
            <person name="Megens H.J."/>
        </authorList>
    </citation>
    <scope>NUCLEOTIDE SEQUENCE [LARGE SCALE GENOMIC DNA]</scope>
    <source>
        <strain evidence="2">WM2013NL</strain>
        <tissue evidence="2">Head and thorax</tissue>
    </source>
</reference>